<evidence type="ECO:0000256" key="1">
    <source>
        <dbReference type="SAM" id="MobiDB-lite"/>
    </source>
</evidence>
<protein>
    <submittedName>
        <fullName evidence="2">Uncharacterized protein</fullName>
    </submittedName>
</protein>
<reference evidence="3" key="1">
    <citation type="journal article" date="2011" name="Science">
        <title>The plant cell wall-decomposing machinery underlies the functional diversity of forest fungi.</title>
        <authorList>
            <person name="Eastwood D.C."/>
            <person name="Floudas D."/>
            <person name="Binder M."/>
            <person name="Majcherczyk A."/>
            <person name="Schneider P."/>
            <person name="Aerts A."/>
            <person name="Asiegbu F.O."/>
            <person name="Baker S.E."/>
            <person name="Barry K."/>
            <person name="Bendiksby M."/>
            <person name="Blumentritt M."/>
            <person name="Coutinho P.M."/>
            <person name="Cullen D."/>
            <person name="de Vries R.P."/>
            <person name="Gathman A."/>
            <person name="Goodell B."/>
            <person name="Henrissat B."/>
            <person name="Ihrmark K."/>
            <person name="Kauserud H."/>
            <person name="Kohler A."/>
            <person name="LaButti K."/>
            <person name="Lapidus A."/>
            <person name="Lavin J.L."/>
            <person name="Lee Y.-H."/>
            <person name="Lindquist E."/>
            <person name="Lilly W."/>
            <person name="Lucas S."/>
            <person name="Morin E."/>
            <person name="Murat C."/>
            <person name="Oguiza J.A."/>
            <person name="Park J."/>
            <person name="Pisabarro A.G."/>
            <person name="Riley R."/>
            <person name="Rosling A."/>
            <person name="Salamov A."/>
            <person name="Schmidt O."/>
            <person name="Schmutz J."/>
            <person name="Skrede I."/>
            <person name="Stenlid J."/>
            <person name="Wiebenga A."/>
            <person name="Xie X."/>
            <person name="Kuees U."/>
            <person name="Hibbett D.S."/>
            <person name="Hoffmeister D."/>
            <person name="Hoegberg N."/>
            <person name="Martin F."/>
            <person name="Grigoriev I.V."/>
            <person name="Watkinson S.C."/>
        </authorList>
    </citation>
    <scope>NUCLEOTIDE SEQUENCE [LARGE SCALE GENOMIC DNA]</scope>
    <source>
        <strain evidence="3">strain S7.3</strain>
    </source>
</reference>
<proteinExistence type="predicted"/>
<gene>
    <name evidence="2" type="ORF">SERLA73DRAFT_69395</name>
</gene>
<name>F8PK75_SERL3</name>
<feature type="compositionally biased region" description="Basic and acidic residues" evidence="1">
    <location>
        <begin position="127"/>
        <end position="158"/>
    </location>
</feature>
<dbReference type="AlphaFoldDB" id="F8PK75"/>
<dbReference type="InParanoid" id="F8PK75"/>
<evidence type="ECO:0000313" key="3">
    <source>
        <dbReference type="Proteomes" id="UP000008063"/>
    </source>
</evidence>
<dbReference type="OrthoDB" id="2690847at2759"/>
<accession>F8PK75</accession>
<dbReference type="Proteomes" id="UP000008063">
    <property type="component" value="Unassembled WGS sequence"/>
</dbReference>
<evidence type="ECO:0000313" key="2">
    <source>
        <dbReference type="EMBL" id="EGO03529.1"/>
    </source>
</evidence>
<feature type="region of interest" description="Disordered" evidence="1">
    <location>
        <begin position="113"/>
        <end position="158"/>
    </location>
</feature>
<dbReference type="HOGENOM" id="CLU_1111920_0_0_1"/>
<sequence length="257" mass="29550">MQPQCHCLHIFLLGVSDYDKVDPDIIFSPFLIPHLPKDLRKKIEDELNIDIELLEAGMYGEDLDADEIDKEGPYLNNGNNVQDKYHNHMRGLDSGSDKDGEGEYVDAFGNPLDVFGNPMDDEEADAPGEHNDHDEINSGGRHERGNRGDDVHENKELPKAEVKEIKNLDFGLGNEPALWSKGKFWNFVDYLLNKKRTQAKTRADSEDGEDYESEYCRDMVDCFQMDLQEFPRQRKVLNLAKALQPPWQNTIQKKLVW</sequence>
<dbReference type="EMBL" id="GL945475">
    <property type="protein sequence ID" value="EGO03529.1"/>
    <property type="molecule type" value="Genomic_DNA"/>
</dbReference>
<keyword evidence="3" id="KW-1185">Reference proteome</keyword>
<organism evidence="3">
    <name type="scientific">Serpula lacrymans var. lacrymans (strain S7.3)</name>
    <name type="common">Dry rot fungus</name>
    <dbReference type="NCBI Taxonomy" id="936435"/>
    <lineage>
        <taxon>Eukaryota</taxon>
        <taxon>Fungi</taxon>
        <taxon>Dikarya</taxon>
        <taxon>Basidiomycota</taxon>
        <taxon>Agaricomycotina</taxon>
        <taxon>Agaricomycetes</taxon>
        <taxon>Agaricomycetidae</taxon>
        <taxon>Boletales</taxon>
        <taxon>Coniophorineae</taxon>
        <taxon>Serpulaceae</taxon>
        <taxon>Serpula</taxon>
    </lineage>
</organism>
<dbReference type="STRING" id="936435.F8PK75"/>